<gene>
    <name evidence="3" type="ORF">SAMN05421504_101626</name>
</gene>
<dbReference type="Proteomes" id="UP000199515">
    <property type="component" value="Unassembled WGS sequence"/>
</dbReference>
<dbReference type="STRING" id="589385.SAMN05421504_101626"/>
<feature type="region of interest" description="Disordered" evidence="1">
    <location>
        <begin position="115"/>
        <end position="137"/>
    </location>
</feature>
<keyword evidence="2" id="KW-0732">Signal</keyword>
<feature type="compositionally biased region" description="Basic and acidic residues" evidence="1">
    <location>
        <begin position="127"/>
        <end position="137"/>
    </location>
</feature>
<reference evidence="3 4" key="1">
    <citation type="submission" date="2016-10" db="EMBL/GenBank/DDBJ databases">
        <authorList>
            <person name="de Groot N.N."/>
        </authorList>
    </citation>
    <scope>NUCLEOTIDE SEQUENCE [LARGE SCALE GENOMIC DNA]</scope>
    <source>
        <strain evidence="3 4">CPCC 202699</strain>
    </source>
</reference>
<sequence>MSRVTVFCLLAASLALAGCGSDAATPPPAPSSPAAAAPPSGPAPSPAANPAAAGTQCGEVPAKDKQAKVTVRGGAVDCAQATQVVTEYFRKLTPAEAKSPQGPGPIAVGEWTCGSGPNDPVTTCSTEDDRQVEGTIA</sequence>
<accession>A0A1H2TNT3</accession>
<dbReference type="PROSITE" id="PS51257">
    <property type="entry name" value="PROKAR_LIPOPROTEIN"/>
    <property type="match status" value="1"/>
</dbReference>
<evidence type="ECO:0000313" key="4">
    <source>
        <dbReference type="Proteomes" id="UP000199515"/>
    </source>
</evidence>
<feature type="signal peptide" evidence="2">
    <location>
        <begin position="1"/>
        <end position="17"/>
    </location>
</feature>
<feature type="region of interest" description="Disordered" evidence="1">
    <location>
        <begin position="21"/>
        <end position="65"/>
    </location>
</feature>
<feature type="chain" id="PRO_5038468348" description="Subtilisin inhibitor-like" evidence="2">
    <location>
        <begin position="18"/>
        <end position="137"/>
    </location>
</feature>
<evidence type="ECO:0000313" key="3">
    <source>
        <dbReference type="EMBL" id="SDW45492.1"/>
    </source>
</evidence>
<dbReference type="RefSeq" id="WP_091286309.1">
    <property type="nucleotide sequence ID" value="NZ_FNON01000001.1"/>
</dbReference>
<evidence type="ECO:0008006" key="5">
    <source>
        <dbReference type="Google" id="ProtNLM"/>
    </source>
</evidence>
<organism evidence="3 4">
    <name type="scientific">Amycolatopsis xylanica</name>
    <dbReference type="NCBI Taxonomy" id="589385"/>
    <lineage>
        <taxon>Bacteria</taxon>
        <taxon>Bacillati</taxon>
        <taxon>Actinomycetota</taxon>
        <taxon>Actinomycetes</taxon>
        <taxon>Pseudonocardiales</taxon>
        <taxon>Pseudonocardiaceae</taxon>
        <taxon>Amycolatopsis</taxon>
    </lineage>
</organism>
<proteinExistence type="predicted"/>
<keyword evidence="4" id="KW-1185">Reference proteome</keyword>
<dbReference type="OrthoDB" id="3630257at2"/>
<dbReference type="EMBL" id="FNON01000001">
    <property type="protein sequence ID" value="SDW45492.1"/>
    <property type="molecule type" value="Genomic_DNA"/>
</dbReference>
<evidence type="ECO:0000256" key="2">
    <source>
        <dbReference type="SAM" id="SignalP"/>
    </source>
</evidence>
<dbReference type="AlphaFoldDB" id="A0A1H2TNT3"/>
<protein>
    <recommendedName>
        <fullName evidence="5">Subtilisin inhibitor-like</fullName>
    </recommendedName>
</protein>
<evidence type="ECO:0000256" key="1">
    <source>
        <dbReference type="SAM" id="MobiDB-lite"/>
    </source>
</evidence>
<name>A0A1H2TNT3_9PSEU</name>